<accession>F2R8L3</accession>
<dbReference type="KEGG" id="sve:SVEN_0644"/>
<dbReference type="SUPFAM" id="SSF49899">
    <property type="entry name" value="Concanavalin A-like lectins/glucanases"/>
    <property type="match status" value="1"/>
</dbReference>
<dbReference type="RefSeq" id="WP_015031850.1">
    <property type="nucleotide sequence ID" value="NC_018750.1"/>
</dbReference>
<gene>
    <name evidence="3" type="ordered locus">SVEN_0644</name>
</gene>
<dbReference type="Pfam" id="PF13385">
    <property type="entry name" value="Laminin_G_3"/>
    <property type="match status" value="1"/>
</dbReference>
<feature type="compositionally biased region" description="Low complexity" evidence="1">
    <location>
        <begin position="48"/>
        <end position="70"/>
    </location>
</feature>
<dbReference type="InterPro" id="IPR028994">
    <property type="entry name" value="Integrin_alpha_N"/>
</dbReference>
<evidence type="ECO:0000259" key="2">
    <source>
        <dbReference type="SMART" id="SM00458"/>
    </source>
</evidence>
<feature type="region of interest" description="Disordered" evidence="1">
    <location>
        <begin position="48"/>
        <end position="79"/>
    </location>
</feature>
<dbReference type="InterPro" id="IPR013320">
    <property type="entry name" value="ConA-like_dom_sf"/>
</dbReference>
<dbReference type="eggNOG" id="COG3291">
    <property type="taxonomic scope" value="Bacteria"/>
</dbReference>
<sequence length="1436" mass="150513">MSDISARRRTTRSSRARTKGAVGRGMVAVAAALGLGMSGVPFAAAVTPAASTPGAPTTTSPTNPGGPRSTAQPPNGADTATLTAVHDALRKARTTGEPVTVDALTTETSETVANPGGHRLTTKSHAQSVRVKRSGRWQTLDATLAAGPGDTVAPKATGNRLVLSGGGTGPLATVTTDDGKQFAVTAPFALPKPTLSGATATYAEVLPDVDLQVTALADGGWREVVVVRTAKAAADPRLKELRFPVRTNGLTLSADRAGNIALKDAHGKARLHAPTPFQWDSSHAAPTSRWVGKTPATAPAATRAAATGASAAAPAAGLRSSAEQPGDGANVSTMKVTATADALVLTPDPKTFGKGTGPWYLDPTFGAEAKRQVNAQVQENHKTTSNVNTLSSLGVGYCGYSDCTGYGRYRSYFQLGIPSVLYADGSRGTAQIARATLTAQVVSSAAPGTNKPIGLWHTPPIPGGATWNNQPCGVNSIMEGCTKVGTAWITGNGNIYYDVTSYLQSAANGKWPNWTVGFAADNENEKFYRHHLGADPSIVIEYDIAPTIWYPRTVPTPSFADSGNTSECQTPGGNPWDNPGWVGANQYIKLRVNTWSPTGWNQLYTKYHVWDDNDSTWGIYQDIGPTGSYGEVDYPADRLTDGHQYGWRAEVSDGWLSSGSTPWCYFRVDKTPPAVTVRSTDFPASGTLNVKPKLKINDTGTFTVDVTDPAPGAGLRASGPACVRWSTDPTPVTGWKCGDPGVIRGSGGSFSYTPRLWGTNILFVQAMDVAGNYSQPFPYTFYVPWDPKTGQAVPGDLDQDGRGDILKPDAAGNLLHMTADTDPTLAQAALLGLAPQGTNWNDVQTSHRGALRSTGVDDVFAHTTANPALKGNLYLYPNKGDGTFHTYATVDKPTTWAAPDGTPLDGPPASWVPDWSEATQILALGAPKATLNDFDGDLALDQTAVLAVERGNLWLYRSNSINTLDADAVLVSGTANWGGFELINPGSASGKAQPTLWTRSLSDGAIRSYPIGTRPDGRLDLSGLADPLAPAPILTGITTAAYPKVGSVGDATKDGRADLWAVAAGSETLTFWRGTAAAGAPAGAVTGFEAPAELGDTTAPVDRMRLATQVDGKTPDTYGKFSGIVKGGVSFTDDTVNGAPAKVATFNGTDGVIESDGLRVDPTKSFSISLWTKANALTDGVVISQDNNEASGFMVWPATMGNGFVNWHLGMATADNGGWPYDTTDVRSSAARVKVGAWTKLTISYNATTGQMALYVNDALAASGSHTTKQVGTGSLVLGRYKYQSRGRNYYDGSIADVVVHDYSVDPAGTTGPIASDQASGSCLDLSGGVAEQGRPVQMYACNGTPAQMWKGMPDGSLQIKGHCFDAPGNTSLGNGTPLQIWPCNGSANQKWLFRADGSVYNPASGRCLDAPGGNTLYLWDCNQTRPQRVMPVPVT</sequence>
<dbReference type="PROSITE" id="PS50231">
    <property type="entry name" value="RICIN_B_LECTIN"/>
    <property type="match status" value="1"/>
</dbReference>
<dbReference type="HOGENOM" id="CLU_003050_1_0_11"/>
<name>F2R8L3_STRVP</name>
<keyword evidence="4" id="KW-1185">Reference proteome</keyword>
<dbReference type="InterPro" id="IPR000772">
    <property type="entry name" value="Ricin_B_lectin"/>
</dbReference>
<organism evidence="3 4">
    <name type="scientific">Streptomyces venezuelae (strain ATCC 10712 / CBS 650.69 / DSM 40230 / JCM 4526 / NBRC 13096 / PD 04745)</name>
    <dbReference type="NCBI Taxonomy" id="953739"/>
    <lineage>
        <taxon>Bacteria</taxon>
        <taxon>Bacillati</taxon>
        <taxon>Actinomycetota</taxon>
        <taxon>Actinomycetes</taxon>
        <taxon>Kitasatosporales</taxon>
        <taxon>Streptomycetaceae</taxon>
        <taxon>Streptomyces</taxon>
    </lineage>
</organism>
<dbReference type="Gene3D" id="2.80.10.50">
    <property type="match status" value="1"/>
</dbReference>
<dbReference type="GO" id="GO:0016787">
    <property type="term" value="F:hydrolase activity"/>
    <property type="evidence" value="ECO:0007669"/>
    <property type="project" value="UniProtKB-KW"/>
</dbReference>
<evidence type="ECO:0000313" key="4">
    <source>
        <dbReference type="Proteomes" id="UP000006854"/>
    </source>
</evidence>
<dbReference type="eggNOG" id="COG2755">
    <property type="taxonomic scope" value="Bacteria"/>
</dbReference>
<dbReference type="InterPro" id="IPR035992">
    <property type="entry name" value="Ricin_B-like_lectins"/>
</dbReference>
<proteinExistence type="predicted"/>
<feature type="region of interest" description="Disordered" evidence="1">
    <location>
        <begin position="273"/>
        <end position="297"/>
    </location>
</feature>
<dbReference type="SUPFAM" id="SSF50370">
    <property type="entry name" value="Ricin B-like lectins"/>
    <property type="match status" value="1"/>
</dbReference>
<dbReference type="Pfam" id="PF00652">
    <property type="entry name" value="Ricin_B_lectin"/>
    <property type="match status" value="1"/>
</dbReference>
<dbReference type="GeneID" id="51861233"/>
<dbReference type="STRING" id="953739.SVEN_0644"/>
<dbReference type="SMART" id="SM00458">
    <property type="entry name" value="RICIN"/>
    <property type="match status" value="1"/>
</dbReference>
<feature type="region of interest" description="Disordered" evidence="1">
    <location>
        <begin position="1"/>
        <end position="21"/>
    </location>
</feature>
<dbReference type="CDD" id="cd23451">
    <property type="entry name" value="beta-trefoil_Ricin_laminarinase"/>
    <property type="match status" value="1"/>
</dbReference>
<protein>
    <submittedName>
        <fullName evidence="3">Putative secreted hydrolase</fullName>
    </submittedName>
</protein>
<feature type="domain" description="Ricin B lectin" evidence="2">
    <location>
        <begin position="1309"/>
        <end position="1433"/>
    </location>
</feature>
<dbReference type="OrthoDB" id="4332189at2"/>
<dbReference type="PATRIC" id="fig|953739.5.peg.2691"/>
<reference evidence="3 4" key="1">
    <citation type="journal article" date="2011" name="BMC Genomics">
        <title>Genome-wide analysis of the role of GlnR in Streptomyces venezuelae provides new insights into global nitrogen regulation in actinomycetes.</title>
        <authorList>
            <person name="Pullan S.T."/>
            <person name="Bibb M.J."/>
            <person name="Merrick M."/>
        </authorList>
    </citation>
    <scope>NUCLEOTIDE SEQUENCE [LARGE SCALE GENOMIC DNA]</scope>
    <source>
        <strain evidence="4">ATCC 10712 / CBS 650.69 / DSM 40230 / JCM 4526 / NBRC 13096 / PD 04745</strain>
    </source>
</reference>
<evidence type="ECO:0000313" key="3">
    <source>
        <dbReference type="EMBL" id="CCA53931.1"/>
    </source>
</evidence>
<keyword evidence="3" id="KW-0378">Hydrolase</keyword>
<feature type="compositionally biased region" description="Basic residues" evidence="1">
    <location>
        <begin position="7"/>
        <end position="18"/>
    </location>
</feature>
<dbReference type="Gene3D" id="2.60.120.200">
    <property type="match status" value="1"/>
</dbReference>
<dbReference type="SUPFAM" id="SSF69318">
    <property type="entry name" value="Integrin alpha N-terminal domain"/>
    <property type="match status" value="1"/>
</dbReference>
<dbReference type="Proteomes" id="UP000006854">
    <property type="component" value="Chromosome"/>
</dbReference>
<evidence type="ECO:0000256" key="1">
    <source>
        <dbReference type="SAM" id="MobiDB-lite"/>
    </source>
</evidence>
<dbReference type="EMBL" id="FR845719">
    <property type="protein sequence ID" value="CCA53931.1"/>
    <property type="molecule type" value="Genomic_DNA"/>
</dbReference>